<proteinExistence type="predicted"/>
<dbReference type="InterPro" id="IPR036867">
    <property type="entry name" value="R3H_dom_sf"/>
</dbReference>
<keyword evidence="5" id="KW-0067">ATP-binding</keyword>
<keyword evidence="4" id="KW-0347">Helicase</keyword>
<dbReference type="EMBL" id="JAKOGI010000846">
    <property type="protein sequence ID" value="KAJ8429917.1"/>
    <property type="molecule type" value="Genomic_DNA"/>
</dbReference>
<evidence type="ECO:0000313" key="10">
    <source>
        <dbReference type="EMBL" id="KAJ8429917.1"/>
    </source>
</evidence>
<dbReference type="GO" id="GO:0016787">
    <property type="term" value="F:hydrolase activity"/>
    <property type="evidence" value="ECO:0007669"/>
    <property type="project" value="UniProtKB-KW"/>
</dbReference>
<keyword evidence="11" id="KW-1185">Reference proteome</keyword>
<evidence type="ECO:0000256" key="4">
    <source>
        <dbReference type="ARBA" id="ARBA00022806"/>
    </source>
</evidence>
<keyword evidence="7" id="KW-0539">Nucleus</keyword>
<name>A0A9Q1JS63_9CARY</name>
<dbReference type="AlphaFoldDB" id="A0A9Q1JS63"/>
<comment type="subcellular location">
    <subcellularLocation>
        <location evidence="1">Nucleus</location>
    </subcellularLocation>
</comment>
<dbReference type="GO" id="GO:0003677">
    <property type="term" value="F:DNA binding"/>
    <property type="evidence" value="ECO:0007669"/>
    <property type="project" value="UniProtKB-ARBA"/>
</dbReference>
<evidence type="ECO:0000256" key="5">
    <source>
        <dbReference type="ARBA" id="ARBA00022840"/>
    </source>
</evidence>
<comment type="caution">
    <text evidence="10">The sequence shown here is derived from an EMBL/GenBank/DDBJ whole genome shotgun (WGS) entry which is preliminary data.</text>
</comment>
<dbReference type="Proteomes" id="UP001153076">
    <property type="component" value="Unassembled WGS sequence"/>
</dbReference>
<dbReference type="InterPro" id="IPR001374">
    <property type="entry name" value="R3H_dom"/>
</dbReference>
<dbReference type="GO" id="GO:0005634">
    <property type="term" value="C:nucleus"/>
    <property type="evidence" value="ECO:0007669"/>
    <property type="project" value="UniProtKB-SubCell"/>
</dbReference>
<reference evidence="10" key="1">
    <citation type="submission" date="2022-04" db="EMBL/GenBank/DDBJ databases">
        <title>Carnegiea gigantea Genome sequencing and assembly v2.</title>
        <authorList>
            <person name="Copetti D."/>
            <person name="Sanderson M.J."/>
            <person name="Burquez A."/>
            <person name="Wojciechowski M.F."/>
        </authorList>
    </citation>
    <scope>NUCLEOTIDE SEQUENCE</scope>
    <source>
        <strain evidence="10">SGP5-SGP5p</strain>
        <tissue evidence="10">Aerial part</tissue>
    </source>
</reference>
<dbReference type="Pfam" id="PF01424">
    <property type="entry name" value="R3H"/>
    <property type="match status" value="1"/>
</dbReference>
<feature type="region of interest" description="Disordered" evidence="8">
    <location>
        <begin position="119"/>
        <end position="138"/>
    </location>
</feature>
<dbReference type="GO" id="GO:0003723">
    <property type="term" value="F:RNA binding"/>
    <property type="evidence" value="ECO:0007669"/>
    <property type="project" value="UniProtKB-KW"/>
</dbReference>
<evidence type="ECO:0000259" key="9">
    <source>
        <dbReference type="PROSITE" id="PS51061"/>
    </source>
</evidence>
<gene>
    <name evidence="10" type="ORF">Cgig2_025347</name>
</gene>
<dbReference type="GO" id="GO:0005524">
    <property type="term" value="F:ATP binding"/>
    <property type="evidence" value="ECO:0007669"/>
    <property type="project" value="UniProtKB-KW"/>
</dbReference>
<evidence type="ECO:0000256" key="2">
    <source>
        <dbReference type="ARBA" id="ARBA00022741"/>
    </source>
</evidence>
<keyword evidence="3" id="KW-0378">Hydrolase</keyword>
<evidence type="ECO:0000256" key="6">
    <source>
        <dbReference type="ARBA" id="ARBA00022884"/>
    </source>
</evidence>
<protein>
    <recommendedName>
        <fullName evidence="9">R3H domain-containing protein</fullName>
    </recommendedName>
</protein>
<dbReference type="SUPFAM" id="SSF82708">
    <property type="entry name" value="R3H domain"/>
    <property type="match status" value="1"/>
</dbReference>
<evidence type="ECO:0000256" key="3">
    <source>
        <dbReference type="ARBA" id="ARBA00022801"/>
    </source>
</evidence>
<dbReference type="PROSITE" id="PS51061">
    <property type="entry name" value="R3H"/>
    <property type="match status" value="1"/>
</dbReference>
<dbReference type="FunFam" id="3.30.1370.50:FF:000002">
    <property type="entry name" value="Immunoglobulin mu DNA-binding protein 2"/>
    <property type="match status" value="1"/>
</dbReference>
<dbReference type="Gene3D" id="3.30.1370.50">
    <property type="entry name" value="R3H-like domain"/>
    <property type="match status" value="1"/>
</dbReference>
<accession>A0A9Q1JS63</accession>
<organism evidence="10 11">
    <name type="scientific">Carnegiea gigantea</name>
    <dbReference type="NCBI Taxonomy" id="171969"/>
    <lineage>
        <taxon>Eukaryota</taxon>
        <taxon>Viridiplantae</taxon>
        <taxon>Streptophyta</taxon>
        <taxon>Embryophyta</taxon>
        <taxon>Tracheophyta</taxon>
        <taxon>Spermatophyta</taxon>
        <taxon>Magnoliopsida</taxon>
        <taxon>eudicotyledons</taxon>
        <taxon>Gunneridae</taxon>
        <taxon>Pentapetalae</taxon>
        <taxon>Caryophyllales</taxon>
        <taxon>Cactineae</taxon>
        <taxon>Cactaceae</taxon>
        <taxon>Cactoideae</taxon>
        <taxon>Echinocereeae</taxon>
        <taxon>Carnegiea</taxon>
    </lineage>
</organism>
<evidence type="ECO:0000313" key="11">
    <source>
        <dbReference type="Proteomes" id="UP001153076"/>
    </source>
</evidence>
<keyword evidence="2" id="KW-0547">Nucleotide-binding</keyword>
<keyword evidence="6" id="KW-0694">RNA-binding</keyword>
<evidence type="ECO:0000256" key="7">
    <source>
        <dbReference type="ARBA" id="ARBA00023242"/>
    </source>
</evidence>
<evidence type="ECO:0000256" key="1">
    <source>
        <dbReference type="ARBA" id="ARBA00004123"/>
    </source>
</evidence>
<feature type="domain" description="R3H" evidence="9">
    <location>
        <begin position="20"/>
        <end position="83"/>
    </location>
</feature>
<dbReference type="OrthoDB" id="5600252at2759"/>
<dbReference type="GO" id="GO:0004386">
    <property type="term" value="F:helicase activity"/>
    <property type="evidence" value="ECO:0007669"/>
    <property type="project" value="UniProtKB-KW"/>
</dbReference>
<sequence length="211" mass="24229">MTKKRQKKGFAPEDTAGVSEATRIRISNLLEQFRASDDEVYTFEATLNNYERAVVHQLSRKMGMTSKSFGKRNQRHVSVYKVKKSSKSLEERDNISSLSFSEESKRVLLDLFMHYPPGEDEDQNLNKDSGNGHKSRGKREDIFRMPVMNKAEISKKQELLASKVEKTPKLQEGWFRARSPSSARELVFELELGSWLVELGKIKLEPELDSS</sequence>
<dbReference type="SMART" id="SM00393">
    <property type="entry name" value="R3H"/>
    <property type="match status" value="1"/>
</dbReference>
<evidence type="ECO:0000256" key="8">
    <source>
        <dbReference type="SAM" id="MobiDB-lite"/>
    </source>
</evidence>